<dbReference type="EMBL" id="CP020921">
    <property type="protein sequence ID" value="AWB10564.1"/>
    <property type="molecule type" value="Genomic_DNA"/>
</dbReference>
<gene>
    <name evidence="1" type="ORF">TDSAC_1222</name>
</gene>
<dbReference type="RefSeq" id="WP_108309356.1">
    <property type="nucleotide sequence ID" value="NZ_CP020921.1"/>
</dbReference>
<keyword evidence="2" id="KW-1185">Reference proteome</keyword>
<reference evidence="1 2" key="1">
    <citation type="submission" date="2017-04" db="EMBL/GenBank/DDBJ databases">
        <title>Genomic insights into metabolism of Thermodesulfobium acidiphilum.</title>
        <authorList>
            <person name="Toshchakov S.V."/>
            <person name="Frolov E.N."/>
            <person name="Kublanov I.V."/>
            <person name="Samarov N.I."/>
            <person name="Novikov A."/>
            <person name="Lebedinsky A.V."/>
            <person name="Bonch-Osmolovskaya E.A."/>
            <person name="Chernyh N.A."/>
        </authorList>
    </citation>
    <scope>NUCLEOTIDE SEQUENCE [LARGE SCALE GENOMIC DNA]</scope>
    <source>
        <strain evidence="1 2">3127-1</strain>
    </source>
</reference>
<organism evidence="1 2">
    <name type="scientific">Thermodesulfobium acidiphilum</name>
    <dbReference type="NCBI Taxonomy" id="1794699"/>
    <lineage>
        <taxon>Bacteria</taxon>
        <taxon>Pseudomonadati</taxon>
        <taxon>Thermodesulfobiota</taxon>
        <taxon>Thermodesulfobiia</taxon>
        <taxon>Thermodesulfobiales</taxon>
        <taxon>Thermodesulfobiaceae</taxon>
        <taxon>Thermodesulfobium</taxon>
    </lineage>
</organism>
<dbReference type="SUPFAM" id="SSF109604">
    <property type="entry name" value="HD-domain/PDEase-like"/>
    <property type="match status" value="1"/>
</dbReference>
<name>A0A2R4W1F7_THEAF</name>
<evidence type="ECO:0000313" key="1">
    <source>
        <dbReference type="EMBL" id="AWB10564.1"/>
    </source>
</evidence>
<dbReference type="KEGG" id="taci:TDSAC_1222"/>
<dbReference type="AlphaFoldDB" id="A0A2R4W1F7"/>
<proteinExistence type="predicted"/>
<dbReference type="Gene3D" id="1.10.3210.10">
    <property type="entry name" value="Hypothetical protein af1432"/>
    <property type="match status" value="1"/>
</dbReference>
<accession>A0A2R4W1F7</accession>
<dbReference type="OrthoDB" id="68032at2"/>
<evidence type="ECO:0008006" key="3">
    <source>
        <dbReference type="Google" id="ProtNLM"/>
    </source>
</evidence>
<dbReference type="Proteomes" id="UP000244792">
    <property type="component" value="Chromosome"/>
</dbReference>
<evidence type="ECO:0000313" key="2">
    <source>
        <dbReference type="Proteomes" id="UP000244792"/>
    </source>
</evidence>
<sequence>MKKFFLDVRRFIYTVFYTFKEPSYKIVLKELNEREISLFFSMPKEDRVHSLLLLKNYKPDTSDEKLIYIQKRVIIFHDIGKKFEKPSLITRVLRSLKFTFFRKSSSYFDHALIGSNILKMEGFSDEIVNIVRKHHTKSKDVMFLKKLEG</sequence>
<protein>
    <recommendedName>
        <fullName evidence="3">HD domain-containing protein</fullName>
    </recommendedName>
</protein>